<dbReference type="InterPro" id="IPR020802">
    <property type="entry name" value="TesA-like"/>
</dbReference>
<evidence type="ECO:0000256" key="1">
    <source>
        <dbReference type="ARBA" id="ARBA00007169"/>
    </source>
</evidence>
<evidence type="ECO:0000259" key="5">
    <source>
        <dbReference type="SMART" id="SM00824"/>
    </source>
</evidence>
<dbReference type="InterPro" id="IPR001031">
    <property type="entry name" value="Thioesterase"/>
</dbReference>
<dbReference type="InterPro" id="IPR029058">
    <property type="entry name" value="AB_hydrolase_fold"/>
</dbReference>
<organism evidence="6 7">
    <name type="scientific">Nocardia albiluteola</name>
    <dbReference type="NCBI Taxonomy" id="2842303"/>
    <lineage>
        <taxon>Bacteria</taxon>
        <taxon>Bacillati</taxon>
        <taxon>Actinomycetota</taxon>
        <taxon>Actinomycetes</taxon>
        <taxon>Mycobacteriales</taxon>
        <taxon>Nocardiaceae</taxon>
        <taxon>Nocardia</taxon>
    </lineage>
</organism>
<evidence type="ECO:0000256" key="4">
    <source>
        <dbReference type="ARBA" id="ARBA00024293"/>
    </source>
</evidence>
<evidence type="ECO:0000313" key="6">
    <source>
        <dbReference type="EMBL" id="MBU3068164.1"/>
    </source>
</evidence>
<evidence type="ECO:0000313" key="7">
    <source>
        <dbReference type="Proteomes" id="UP000733379"/>
    </source>
</evidence>
<proteinExistence type="inferred from homology"/>
<comment type="similarity">
    <text evidence="1">Belongs to the thioesterase family.</text>
</comment>
<dbReference type="Pfam" id="PF00975">
    <property type="entry name" value="Thioesterase"/>
    <property type="match status" value="1"/>
</dbReference>
<dbReference type="EMBL" id="JAHKNI010000033">
    <property type="protein sequence ID" value="MBU3068164.1"/>
    <property type="molecule type" value="Genomic_DNA"/>
</dbReference>
<comment type="catalytic activity">
    <reaction evidence="4">
        <text>a fatty acyl-CoA + H2O = a fatty acid + CoA + H(+)</text>
        <dbReference type="Rhea" id="RHEA:16781"/>
        <dbReference type="ChEBI" id="CHEBI:15377"/>
        <dbReference type="ChEBI" id="CHEBI:15378"/>
        <dbReference type="ChEBI" id="CHEBI:28868"/>
        <dbReference type="ChEBI" id="CHEBI:57287"/>
        <dbReference type="ChEBI" id="CHEBI:77636"/>
    </reaction>
</comment>
<keyword evidence="7" id="KW-1185">Reference proteome</keyword>
<name>A0ABS6BD11_9NOCA</name>
<accession>A0ABS6BD11</accession>
<evidence type="ECO:0000256" key="3">
    <source>
        <dbReference type="ARBA" id="ARBA00022801"/>
    </source>
</evidence>
<dbReference type="Proteomes" id="UP000733379">
    <property type="component" value="Unassembled WGS sequence"/>
</dbReference>
<dbReference type="PANTHER" id="PTHR11487">
    <property type="entry name" value="THIOESTERASE"/>
    <property type="match status" value="1"/>
</dbReference>
<feature type="domain" description="Thioesterase TesA-like" evidence="5">
    <location>
        <begin position="26"/>
        <end position="248"/>
    </location>
</feature>
<gene>
    <name evidence="6" type="ORF">KO481_42445</name>
</gene>
<dbReference type="RefSeq" id="WP_215924409.1">
    <property type="nucleotide sequence ID" value="NZ_JAHKNI010000033.1"/>
</dbReference>
<dbReference type="InterPro" id="IPR012223">
    <property type="entry name" value="TEII"/>
</dbReference>
<keyword evidence="3 6" id="KW-0378">Hydrolase</keyword>
<reference evidence="6 7" key="1">
    <citation type="submission" date="2021-06" db="EMBL/GenBank/DDBJ databases">
        <title>Actinomycetes sequencing.</title>
        <authorList>
            <person name="Shan Q."/>
        </authorList>
    </citation>
    <scope>NUCLEOTIDE SEQUENCE [LARGE SCALE GENOMIC DNA]</scope>
    <source>
        <strain evidence="6 7">NEAU-G5</strain>
    </source>
</reference>
<dbReference type="PANTHER" id="PTHR11487:SF0">
    <property type="entry name" value="S-ACYL FATTY ACID SYNTHASE THIOESTERASE, MEDIUM CHAIN"/>
    <property type="match status" value="1"/>
</dbReference>
<dbReference type="Gene3D" id="3.40.50.1820">
    <property type="entry name" value="alpha/beta hydrolase"/>
    <property type="match status" value="1"/>
</dbReference>
<dbReference type="SUPFAM" id="SSF53474">
    <property type="entry name" value="alpha/beta-Hydrolases"/>
    <property type="match status" value="1"/>
</dbReference>
<dbReference type="GO" id="GO:0016787">
    <property type="term" value="F:hydrolase activity"/>
    <property type="evidence" value="ECO:0007669"/>
    <property type="project" value="UniProtKB-KW"/>
</dbReference>
<protein>
    <recommendedName>
        <fullName evidence="2">Thioesterase TesA</fullName>
    </recommendedName>
</protein>
<comment type="caution">
    <text evidence="6">The sequence shown here is derived from an EMBL/GenBank/DDBJ whole genome shotgun (WGS) entry which is preliminary data.</text>
</comment>
<sequence length="256" mass="28020">MSERAIDDAPWIRRFHPSPAPAVRLVCFPHAGGSASFFFPVSAAMPAAVDVLGVQYPGRQDRRTDPCIADIGTLADEITDALTAWIDRPLAFFGHSMGAVVAFEVARRLEQRTGIRLIGLYASARRAPSRHRIENVHTRDDRALVTELRALSGTDTALLGDDEVLRMILPAIRSDYTAIETYRCPADAVIGSPITALVGDADPKTTVAEARDWARHTRAAFDIQVFPGGHFYLVEHRAAVIGILTDHLARSRTRTG</sequence>
<evidence type="ECO:0000256" key="2">
    <source>
        <dbReference type="ARBA" id="ARBA00015007"/>
    </source>
</evidence>
<dbReference type="SMART" id="SM00824">
    <property type="entry name" value="PKS_TE"/>
    <property type="match status" value="1"/>
</dbReference>